<gene>
    <name evidence="4" type="ORF">ISN45_Aa08g029860</name>
</gene>
<dbReference type="EMBL" id="JAEFBK010000013">
    <property type="protein sequence ID" value="KAG7535564.1"/>
    <property type="molecule type" value="Genomic_DNA"/>
</dbReference>
<dbReference type="InterPro" id="IPR013809">
    <property type="entry name" value="ENTH"/>
</dbReference>
<dbReference type="GO" id="GO:0006900">
    <property type="term" value="P:vesicle budding from membrane"/>
    <property type="evidence" value="ECO:0007669"/>
    <property type="project" value="TreeGrafter"/>
</dbReference>
<dbReference type="GO" id="GO:0005546">
    <property type="term" value="F:phosphatidylinositol-4,5-bisphosphate binding"/>
    <property type="evidence" value="ECO:0007669"/>
    <property type="project" value="TreeGrafter"/>
</dbReference>
<dbReference type="GO" id="GO:0005905">
    <property type="term" value="C:clathrin-coated pit"/>
    <property type="evidence" value="ECO:0007669"/>
    <property type="project" value="TreeGrafter"/>
</dbReference>
<feature type="domain" description="ENTH" evidence="3">
    <location>
        <begin position="26"/>
        <end position="169"/>
    </location>
</feature>
<keyword evidence="2" id="KW-0472">Membrane</keyword>
<dbReference type="Proteomes" id="UP000694240">
    <property type="component" value="Chromosome 13"/>
</dbReference>
<reference evidence="4 5" key="1">
    <citation type="submission" date="2020-12" db="EMBL/GenBank/DDBJ databases">
        <title>Concerted genomic and epigenomic changes stabilize Arabidopsis allopolyploids.</title>
        <authorList>
            <person name="Chen Z."/>
        </authorList>
    </citation>
    <scope>NUCLEOTIDE SEQUENCE [LARGE SCALE GENOMIC DNA]</scope>
    <source>
        <strain evidence="4">Allo738</strain>
        <tissue evidence="4">Leaf</tissue>
    </source>
</reference>
<evidence type="ECO:0000256" key="2">
    <source>
        <dbReference type="ARBA" id="ARBA00023136"/>
    </source>
</evidence>
<dbReference type="GO" id="GO:0000149">
    <property type="term" value="F:SNARE binding"/>
    <property type="evidence" value="ECO:0007669"/>
    <property type="project" value="TreeGrafter"/>
</dbReference>
<proteinExistence type="predicted"/>
<dbReference type="PANTHER" id="PTHR22951">
    <property type="entry name" value="CLATHRIN ASSEMBLY PROTEIN"/>
    <property type="match status" value="1"/>
</dbReference>
<evidence type="ECO:0000259" key="3">
    <source>
        <dbReference type="PROSITE" id="PS50942"/>
    </source>
</evidence>
<dbReference type="GO" id="GO:0005545">
    <property type="term" value="F:1-phosphatidylinositol binding"/>
    <property type="evidence" value="ECO:0007669"/>
    <property type="project" value="TreeGrafter"/>
</dbReference>
<organism evidence="4 5">
    <name type="scientific">Arabidopsis thaliana x Arabidopsis arenosa</name>
    <dbReference type="NCBI Taxonomy" id="1240361"/>
    <lineage>
        <taxon>Eukaryota</taxon>
        <taxon>Viridiplantae</taxon>
        <taxon>Streptophyta</taxon>
        <taxon>Embryophyta</taxon>
        <taxon>Tracheophyta</taxon>
        <taxon>Spermatophyta</taxon>
        <taxon>Magnoliopsida</taxon>
        <taxon>eudicotyledons</taxon>
        <taxon>Gunneridae</taxon>
        <taxon>Pentapetalae</taxon>
        <taxon>rosids</taxon>
        <taxon>malvids</taxon>
        <taxon>Brassicales</taxon>
        <taxon>Brassicaceae</taxon>
        <taxon>Camelineae</taxon>
        <taxon>Arabidopsis</taxon>
    </lineage>
</organism>
<comment type="subcellular location">
    <subcellularLocation>
        <location evidence="1">Endomembrane system</location>
    </subcellularLocation>
</comment>
<dbReference type="PANTHER" id="PTHR22951:SF83">
    <property type="entry name" value="GENOME ASSEMBLY, CHROMOSOME: A02"/>
    <property type="match status" value="1"/>
</dbReference>
<evidence type="ECO:0000256" key="1">
    <source>
        <dbReference type="ARBA" id="ARBA00004308"/>
    </source>
</evidence>
<evidence type="ECO:0000313" key="4">
    <source>
        <dbReference type="EMBL" id="KAG7535564.1"/>
    </source>
</evidence>
<sequence length="295" mass="34031">MGKLTTLNGILKDEASQMKLNVVHLCSSVNAKTIDLALLKATSHTSHNPPSDKYVTFLQSTVDTCYGPETVSAILHRLRLTTDVCVAAKCLILLHKMIKAESGYNGEDSLWDSNSHRTLIYNQGGSNLKLNDLNVNSSRFTRELSPWVQWYKQYLDCYLSIAEVLGVTPNIKDKTEDKRLETQRVSHYTTDCIFKQIDFLVNLFEHISDRPKTPTSKLNKIIIEMIELMVQDYFSVIKLIRIRFEELNERVAKPYELVPVLERLENCKEGLNEFSWRSKYLIEDFWCLVSKLKDM</sequence>
<dbReference type="InterPro" id="IPR048050">
    <property type="entry name" value="ANTH_N_plant"/>
</dbReference>
<name>A0A8T1XTD8_9BRAS</name>
<dbReference type="Pfam" id="PF07651">
    <property type="entry name" value="ANTH"/>
    <property type="match status" value="1"/>
</dbReference>
<accession>A0A8T1XTD8</accession>
<dbReference type="CDD" id="cd16987">
    <property type="entry name" value="ANTH_N_AP180_plant"/>
    <property type="match status" value="1"/>
</dbReference>
<evidence type="ECO:0000313" key="5">
    <source>
        <dbReference type="Proteomes" id="UP000694240"/>
    </source>
</evidence>
<protein>
    <submittedName>
        <fullName evidence="4">ENTH/VHS</fullName>
    </submittedName>
</protein>
<dbReference type="GO" id="GO:0030136">
    <property type="term" value="C:clathrin-coated vesicle"/>
    <property type="evidence" value="ECO:0007669"/>
    <property type="project" value="TreeGrafter"/>
</dbReference>
<dbReference type="InterPro" id="IPR011417">
    <property type="entry name" value="ANTH_dom"/>
</dbReference>
<keyword evidence="5" id="KW-1185">Reference proteome</keyword>
<dbReference type="AlphaFoldDB" id="A0A8T1XTD8"/>
<dbReference type="GO" id="GO:0032050">
    <property type="term" value="F:clathrin heavy chain binding"/>
    <property type="evidence" value="ECO:0007669"/>
    <property type="project" value="TreeGrafter"/>
</dbReference>
<comment type="caution">
    <text evidence="4">The sequence shown here is derived from an EMBL/GenBank/DDBJ whole genome shotgun (WGS) entry which is preliminary data.</text>
</comment>
<dbReference type="GO" id="GO:0072583">
    <property type="term" value="P:clathrin-dependent endocytosis"/>
    <property type="evidence" value="ECO:0007669"/>
    <property type="project" value="InterPro"/>
</dbReference>
<dbReference type="GO" id="GO:0048268">
    <property type="term" value="P:clathrin coat assembly"/>
    <property type="evidence" value="ECO:0007669"/>
    <property type="project" value="InterPro"/>
</dbReference>
<dbReference type="InterPro" id="IPR045192">
    <property type="entry name" value="AP180-like"/>
</dbReference>
<dbReference type="PROSITE" id="PS50942">
    <property type="entry name" value="ENTH"/>
    <property type="match status" value="1"/>
</dbReference>